<proteinExistence type="predicted"/>
<dbReference type="SMART" id="SM00387">
    <property type="entry name" value="HATPase_c"/>
    <property type="match status" value="1"/>
</dbReference>
<accession>A0A5C1E559</accession>
<dbReference type="AlphaFoldDB" id="A0A5C1E559"/>
<dbReference type="InterPro" id="IPR005467">
    <property type="entry name" value="His_kinase_dom"/>
</dbReference>
<keyword evidence="7" id="KW-1133">Transmembrane helix</keyword>
<reference evidence="9 10" key="1">
    <citation type="submission" date="2017-07" db="EMBL/GenBank/DDBJ databases">
        <title>Complete genome sequence of Oryzomicrobium terrae TPP412.</title>
        <authorList>
            <person name="Chiu L.-W."/>
            <person name="Lo K.-J."/>
            <person name="Tsai Y.-M."/>
            <person name="Lin S.-S."/>
            <person name="Kuo C.-H."/>
            <person name="Liu C.-T."/>
        </authorList>
    </citation>
    <scope>NUCLEOTIDE SEQUENCE [LARGE SCALE GENOMIC DNA]</scope>
    <source>
        <strain evidence="9 10">TPP412</strain>
    </source>
</reference>
<keyword evidence="10" id="KW-1185">Reference proteome</keyword>
<dbReference type="PROSITE" id="PS50109">
    <property type="entry name" value="HIS_KIN"/>
    <property type="match status" value="1"/>
</dbReference>
<gene>
    <name evidence="9" type="ORF">OTERR_05900</name>
</gene>
<keyword evidence="3" id="KW-0597">Phosphoprotein</keyword>
<sequence length="229" mass="25292">MTLPEPTPDISAFLASSVHDMKNSISILIGGMEKILAAADRESPEYQDMSHMMYETKRINGNLIQLLTLYKLGNHLYPFSPEDWLLDDFIHETLSQQQPLLESRGIAFEVDCEPDLIWPFDADLVGGVVGHALNNAIHYTQNRIRLVVRRAAEGLELRVEDDGRGYPQKMLDDGVAAMQGVDFQGGSTGLGLYFSAMVARLHRNKGKTGSIRLENGGAWGGGCFVLCLP</sequence>
<dbReference type="InterPro" id="IPR003594">
    <property type="entry name" value="HATPase_dom"/>
</dbReference>
<organism evidence="9 10">
    <name type="scientific">Oryzomicrobium terrae</name>
    <dbReference type="NCBI Taxonomy" id="1735038"/>
    <lineage>
        <taxon>Bacteria</taxon>
        <taxon>Pseudomonadati</taxon>
        <taxon>Pseudomonadota</taxon>
        <taxon>Betaproteobacteria</taxon>
        <taxon>Rhodocyclales</taxon>
        <taxon>Rhodocyclaceae</taxon>
        <taxon>Oryzomicrobium</taxon>
    </lineage>
</organism>
<feature type="domain" description="Histidine kinase" evidence="8">
    <location>
        <begin position="16"/>
        <end position="229"/>
    </location>
</feature>
<dbReference type="Pfam" id="PF02518">
    <property type="entry name" value="HATPase_c"/>
    <property type="match status" value="1"/>
</dbReference>
<name>A0A5C1E559_9RHOO</name>
<evidence type="ECO:0000256" key="5">
    <source>
        <dbReference type="ARBA" id="ARBA00022692"/>
    </source>
</evidence>
<evidence type="ECO:0000256" key="3">
    <source>
        <dbReference type="ARBA" id="ARBA00022553"/>
    </source>
</evidence>
<dbReference type="RefSeq" id="WP_054621032.1">
    <property type="nucleotide sequence ID" value="NZ_CP022579.1"/>
</dbReference>
<evidence type="ECO:0000256" key="7">
    <source>
        <dbReference type="ARBA" id="ARBA00022989"/>
    </source>
</evidence>
<dbReference type="PANTHER" id="PTHR45436">
    <property type="entry name" value="SENSOR HISTIDINE KINASE YKOH"/>
    <property type="match status" value="1"/>
</dbReference>
<keyword evidence="7" id="KW-0472">Membrane</keyword>
<dbReference type="Proteomes" id="UP000323671">
    <property type="component" value="Chromosome"/>
</dbReference>
<dbReference type="InterPro" id="IPR036890">
    <property type="entry name" value="HATPase_C_sf"/>
</dbReference>
<evidence type="ECO:0000313" key="9">
    <source>
        <dbReference type="EMBL" id="QEL64066.1"/>
    </source>
</evidence>
<keyword evidence="4" id="KW-0808">Transferase</keyword>
<protein>
    <recommendedName>
        <fullName evidence="2">histidine kinase</fullName>
        <ecNumber evidence="2">2.7.13.3</ecNumber>
    </recommendedName>
</protein>
<dbReference type="GO" id="GO:0004673">
    <property type="term" value="F:protein histidine kinase activity"/>
    <property type="evidence" value="ECO:0007669"/>
    <property type="project" value="UniProtKB-EC"/>
</dbReference>
<evidence type="ECO:0000256" key="1">
    <source>
        <dbReference type="ARBA" id="ARBA00000085"/>
    </source>
</evidence>
<comment type="catalytic activity">
    <reaction evidence="1">
        <text>ATP + protein L-histidine = ADP + protein N-phospho-L-histidine.</text>
        <dbReference type="EC" id="2.7.13.3"/>
    </reaction>
</comment>
<dbReference type="KEGG" id="otr:OTERR_05900"/>
<dbReference type="SUPFAM" id="SSF55874">
    <property type="entry name" value="ATPase domain of HSP90 chaperone/DNA topoisomerase II/histidine kinase"/>
    <property type="match status" value="1"/>
</dbReference>
<keyword evidence="5" id="KW-0812">Transmembrane</keyword>
<evidence type="ECO:0000256" key="6">
    <source>
        <dbReference type="ARBA" id="ARBA00022777"/>
    </source>
</evidence>
<dbReference type="EC" id="2.7.13.3" evidence="2"/>
<evidence type="ECO:0000256" key="4">
    <source>
        <dbReference type="ARBA" id="ARBA00022679"/>
    </source>
</evidence>
<keyword evidence="6" id="KW-0418">Kinase</keyword>
<evidence type="ECO:0000259" key="8">
    <source>
        <dbReference type="PROSITE" id="PS50109"/>
    </source>
</evidence>
<dbReference type="PANTHER" id="PTHR45436:SF5">
    <property type="entry name" value="SENSOR HISTIDINE KINASE TRCS"/>
    <property type="match status" value="1"/>
</dbReference>
<dbReference type="Gene3D" id="3.30.565.10">
    <property type="entry name" value="Histidine kinase-like ATPase, C-terminal domain"/>
    <property type="match status" value="1"/>
</dbReference>
<dbReference type="EMBL" id="CP022579">
    <property type="protein sequence ID" value="QEL64066.1"/>
    <property type="molecule type" value="Genomic_DNA"/>
</dbReference>
<dbReference type="InterPro" id="IPR050428">
    <property type="entry name" value="TCS_sensor_his_kinase"/>
</dbReference>
<evidence type="ECO:0000313" key="10">
    <source>
        <dbReference type="Proteomes" id="UP000323671"/>
    </source>
</evidence>
<evidence type="ECO:0000256" key="2">
    <source>
        <dbReference type="ARBA" id="ARBA00012438"/>
    </source>
</evidence>